<protein>
    <submittedName>
        <fullName evidence="3">Ldh family oxidoreductase</fullName>
    </submittedName>
</protein>
<dbReference type="Gene3D" id="3.30.1370.60">
    <property type="entry name" value="Hypothetical oxidoreductase yiak, domain 2"/>
    <property type="match status" value="1"/>
</dbReference>
<dbReference type="InterPro" id="IPR043143">
    <property type="entry name" value="Mal/L-sulf/L-lact_DH-like_NADP"/>
</dbReference>
<keyword evidence="2" id="KW-0560">Oxidoreductase</keyword>
<dbReference type="EMBL" id="WHPD01002506">
    <property type="protein sequence ID" value="MPV89313.1"/>
    <property type="molecule type" value="Genomic_DNA"/>
</dbReference>
<dbReference type="GO" id="GO:0016491">
    <property type="term" value="F:oxidoreductase activity"/>
    <property type="evidence" value="ECO:0007669"/>
    <property type="project" value="UniProtKB-KW"/>
</dbReference>
<dbReference type="InterPro" id="IPR036111">
    <property type="entry name" value="Mal/L-sulfo/L-lacto_DH-like_sf"/>
</dbReference>
<dbReference type="PANTHER" id="PTHR11091:SF0">
    <property type="entry name" value="MALATE DEHYDROGENASE"/>
    <property type="match status" value="1"/>
</dbReference>
<name>A0A7J9UY66_9MICO</name>
<organism evidence="3 4">
    <name type="scientific">Georgenia ruanii</name>
    <dbReference type="NCBI Taxonomy" id="348442"/>
    <lineage>
        <taxon>Bacteria</taxon>
        <taxon>Bacillati</taxon>
        <taxon>Actinomycetota</taxon>
        <taxon>Actinomycetes</taxon>
        <taxon>Micrococcales</taxon>
        <taxon>Bogoriellaceae</taxon>
        <taxon>Georgenia</taxon>
    </lineage>
</organism>
<comment type="similarity">
    <text evidence="1">Belongs to the LDH2/MDH2 oxidoreductase family.</text>
</comment>
<sequence length="350" mass="36225">MLHRITTSVFKAVGTPEDIASDVAEVLVDNHLAGHDSHGVLRIAQYLQWIREGRIVPHARPEVLAETTSTALIRGHMGFGQSVALAATDLATTKAKENGAAAVSVVDLGHTGRLGAFTERAARRGVVMFMTVGRGGPPMTVPYGGAEPSLGTNPVAFSLPRGPHAPVTLDYATSAIANGKLMLARAKGEPVPEGAIVDREGAPTTDPEDYFAGGHLLPFGGHKGYALAVIADLLAGPLTGADRYSGAVMETGVFIFAVASDAFRPEPDYLHAMDSVTRRITDVPAAPGFDAVLLPGEPESQTRGVRTADGIPLPAQTLAELARIATGLGLPVDELGLSAPSAGAARATTL</sequence>
<dbReference type="Pfam" id="PF02615">
    <property type="entry name" value="Ldh_2"/>
    <property type="match status" value="1"/>
</dbReference>
<dbReference type="Gene3D" id="1.10.1530.10">
    <property type="match status" value="1"/>
</dbReference>
<dbReference type="InterPro" id="IPR003767">
    <property type="entry name" value="Malate/L-lactate_DH-like"/>
</dbReference>
<dbReference type="PANTHER" id="PTHR11091">
    <property type="entry name" value="OXIDOREDUCTASE-RELATED"/>
    <property type="match status" value="1"/>
</dbReference>
<dbReference type="InterPro" id="IPR043144">
    <property type="entry name" value="Mal/L-sulf/L-lact_DH-like_ah"/>
</dbReference>
<evidence type="ECO:0000256" key="2">
    <source>
        <dbReference type="ARBA" id="ARBA00023002"/>
    </source>
</evidence>
<dbReference type="Proteomes" id="UP000429644">
    <property type="component" value="Unassembled WGS sequence"/>
</dbReference>
<evidence type="ECO:0000256" key="1">
    <source>
        <dbReference type="ARBA" id="ARBA00006056"/>
    </source>
</evidence>
<comment type="caution">
    <text evidence="3">The sequence shown here is derived from an EMBL/GenBank/DDBJ whole genome shotgun (WGS) entry which is preliminary data.</text>
</comment>
<reference evidence="3 4" key="1">
    <citation type="submission" date="2019-10" db="EMBL/GenBank/DDBJ databases">
        <title>Georgenia wutianyii sp. nov. and Georgenia yuyongxinii sp. nov. isolated from plateau pika (Ochotona curzoniae) in the Qinghai-Tibet plateau of China.</title>
        <authorList>
            <person name="Tian Z."/>
        </authorList>
    </citation>
    <scope>NUCLEOTIDE SEQUENCE [LARGE SCALE GENOMIC DNA]</scope>
    <source>
        <strain evidence="3 4">JCM 15130</strain>
    </source>
</reference>
<keyword evidence="4" id="KW-1185">Reference proteome</keyword>
<evidence type="ECO:0000313" key="4">
    <source>
        <dbReference type="Proteomes" id="UP000429644"/>
    </source>
</evidence>
<gene>
    <name evidence="3" type="ORF">GB882_11605</name>
</gene>
<evidence type="ECO:0000313" key="3">
    <source>
        <dbReference type="EMBL" id="MPV89313.1"/>
    </source>
</evidence>
<dbReference type="AlphaFoldDB" id="A0A7J9UY66"/>
<dbReference type="SUPFAM" id="SSF89733">
    <property type="entry name" value="L-sulfolactate dehydrogenase-like"/>
    <property type="match status" value="1"/>
</dbReference>
<accession>A0A7J9UY66</accession>
<proteinExistence type="inferred from homology"/>